<protein>
    <submittedName>
        <fullName evidence="1">Uncharacterized protein</fullName>
    </submittedName>
</protein>
<evidence type="ECO:0000313" key="1">
    <source>
        <dbReference type="EMBL" id="QID21166.1"/>
    </source>
</evidence>
<accession>A0A6G6AH15</accession>
<dbReference type="Proteomes" id="UP000500872">
    <property type="component" value="Segment"/>
</dbReference>
<organismHost>
    <name type="scientific">Potamochoerus larvatus</name>
    <name type="common">Bushpig</name>
    <dbReference type="NCBI Taxonomy" id="273792"/>
</organismHost>
<proteinExistence type="predicted"/>
<organismHost>
    <name type="scientific">Phacochoerus africanus</name>
    <name type="common">Warthog</name>
    <dbReference type="NCBI Taxonomy" id="41426"/>
</organismHost>
<organismHost>
    <name type="scientific">Ornithodoros moubata</name>
    <name type="common">Soft tick</name>
    <name type="synonym">Argasid tick</name>
    <dbReference type="NCBI Taxonomy" id="6938"/>
</organismHost>
<name>A0A6G6AH15_ASF</name>
<dbReference type="EMBL" id="MN913970">
    <property type="protein sequence ID" value="QID21166.1"/>
    <property type="molecule type" value="Genomic_DNA"/>
</dbReference>
<organismHost>
    <name type="scientific">Sus scrofa</name>
    <name type="common">Pig</name>
    <dbReference type="NCBI Taxonomy" id="9823"/>
</organismHost>
<organismHost>
    <name type="scientific">Phacochoerus aethiopicus</name>
    <name type="common">Warthog</name>
    <dbReference type="NCBI Taxonomy" id="85517"/>
</organismHost>
<organismHost>
    <name type="scientific">Ornithodoros</name>
    <name type="common">relapsing fever ticks</name>
    <dbReference type="NCBI Taxonomy" id="6937"/>
</organismHost>
<reference evidence="2" key="1">
    <citation type="submission" date="2020-01" db="EMBL/GenBank/DDBJ databases">
        <authorList>
            <person name="Chastagner A."/>
            <person name="Le Potier M.-F."/>
            <person name="Pereira de Oliveira R."/>
        </authorList>
    </citation>
    <scope>NUCLEOTIDE SEQUENCE [LARGE SCALE GENOMIC DNA]</scope>
    <source>
        <strain evidence="2">Liv13/33</strain>
    </source>
</reference>
<organism evidence="1 2">
    <name type="scientific">African swine fever virus</name>
    <name type="common">ASFV</name>
    <dbReference type="NCBI Taxonomy" id="10497"/>
    <lineage>
        <taxon>Viruses</taxon>
        <taxon>Varidnaviria</taxon>
        <taxon>Bamfordvirae</taxon>
        <taxon>Nucleocytoviricota</taxon>
        <taxon>Pokkesviricetes</taxon>
        <taxon>Asfuvirales</taxon>
        <taxon>Asfarviridae</taxon>
        <taxon>Asfivirus</taxon>
        <taxon>Asfivirus haemorrhagiae</taxon>
    </lineage>
</organism>
<sequence length="101" mass="11343">MGYQIIFLLFCQSFALLKGVGAQVYTKEQVSKIIVLYGNQHGLIDVGSHDKTVVNDRIAIILDAGYVHHFINIHADPFYFIQLVKVEHVVVKKGAHEPPPM</sequence>
<evidence type="ECO:0000313" key="2">
    <source>
        <dbReference type="Proteomes" id="UP000500872"/>
    </source>
</evidence>